<dbReference type="Proteomes" id="UP000885364">
    <property type="component" value="Unassembled WGS sequence"/>
</dbReference>
<evidence type="ECO:0000313" key="2">
    <source>
        <dbReference type="EMBL" id="MHI24410.1"/>
    </source>
</evidence>
<dbReference type="PANTHER" id="PTHR34319:SF7">
    <property type="entry name" value="HNH ENDONUCLEASE DOMAIN-CONTAINING PROTEIN"/>
    <property type="match status" value="1"/>
</dbReference>
<dbReference type="InterPro" id="IPR036624">
    <property type="entry name" value="Hcp1-lik_sf"/>
</dbReference>
<feature type="domain" description="T6SS Phospholipase effector Tle1-like catalytic" evidence="1">
    <location>
        <begin position="370"/>
        <end position="462"/>
    </location>
</feature>
<dbReference type="InterPro" id="IPR008514">
    <property type="entry name" value="T6SS_Hcp"/>
</dbReference>
<dbReference type="InterPro" id="IPR018712">
    <property type="entry name" value="Tle1-like_cat"/>
</dbReference>
<dbReference type="InterPro" id="IPR052947">
    <property type="entry name" value="T6SS_Hcp1_domain"/>
</dbReference>
<dbReference type="Gene3D" id="2.30.110.20">
    <property type="entry name" value="Hcp1-like"/>
    <property type="match status" value="1"/>
</dbReference>
<name>A0A3K8YI20_SALER</name>
<gene>
    <name evidence="2" type="primary">hcp</name>
    <name evidence="2" type="ORF">EEM47_21845</name>
</gene>
<dbReference type="AlphaFoldDB" id="A0A3K8YI20"/>
<sequence>MGDIIYLKIVGERQGMISEGCSSEPSVGNRYQTGHENEIFVFSLQALVSSTVDGVNHHGIRFCKPIDKSSPLFTQAINNNERCSLDFSFYRINRWGRWEKYYHIEVRGAGITAYSMHSRTEGIPEEFITIHYDYIRSTHLIANTEYSVLLTPENYNRLFPVTLPVVEPPDILAKKREIVLTIGIFFDGTGNNLLNTNLRMQKCNPENYGLDVRTLTEFNQRCIKKAGFDGAEAGSYLNYYTNIYWLNKLYYIDAKIDDELVHIQKKIYIEGIGTENNKADSLWGMGLGNNDTGVIAKTDRAVVQLRRILTEVTGALQSKDITIAHLQFDVFGFSRGAAAARHFANRVFEQDPVLVRTIATALHPIEYQGKPAGEVQFLGLFDTVTAVGGILDGLDPHDGNNLSVKIGLPPGVAKQVFHLTAMHECRYNFCLNSVKEQWPELSLPGAHADIGGGYNPQEEEYLFLSRPAVETVLADVPTEATGVYQKAVQQADTLPHYAALAPMLPSGVMKIETNTDERVSPDHLGNAKKRVAAAVTFQRIVSNDWSKVALRVMYEVAKEAGVVFDAMQENNDYSWPTELDAICQKAISQAKNAFYGTHSLQFSSDELKIIGKYIHCSANWNTVDYHLKNNISSAVSSSETFSFVNRPDENWTRTVYDMAGILKNDA</sequence>
<comment type="caution">
    <text evidence="2">The sequence shown here is derived from an EMBL/GenBank/DDBJ whole genome shotgun (WGS) entry which is preliminary data.</text>
</comment>
<dbReference type="EMBL" id="ROVY01000116">
    <property type="protein sequence ID" value="MHI24410.1"/>
    <property type="molecule type" value="Genomic_DNA"/>
</dbReference>
<evidence type="ECO:0000259" key="1">
    <source>
        <dbReference type="Pfam" id="PF09994"/>
    </source>
</evidence>
<dbReference type="SUPFAM" id="SSF141452">
    <property type="entry name" value="Hcp1-like"/>
    <property type="match status" value="1"/>
</dbReference>
<dbReference type="NCBIfam" id="TIGR03344">
    <property type="entry name" value="VI_effect_Hcp1"/>
    <property type="match status" value="1"/>
</dbReference>
<organism evidence="2">
    <name type="scientific">Salmonella enterica</name>
    <name type="common">Salmonella choleraesuis</name>
    <dbReference type="NCBI Taxonomy" id="28901"/>
    <lineage>
        <taxon>Bacteria</taxon>
        <taxon>Pseudomonadati</taxon>
        <taxon>Pseudomonadota</taxon>
        <taxon>Gammaproteobacteria</taxon>
        <taxon>Enterobacterales</taxon>
        <taxon>Enterobacteriaceae</taxon>
        <taxon>Salmonella</taxon>
    </lineage>
</organism>
<dbReference type="Pfam" id="PF05638">
    <property type="entry name" value="T6SS_HCP"/>
    <property type="match status" value="1"/>
</dbReference>
<dbReference type="Pfam" id="PF09994">
    <property type="entry name" value="T6SS_Tle1-like_cat"/>
    <property type="match status" value="1"/>
</dbReference>
<proteinExistence type="predicted"/>
<reference evidence="2" key="1">
    <citation type="submission" date="2018-11" db="EMBL/GenBank/DDBJ databases">
        <authorList>
            <consortium name="PulseNet: The National Subtyping Network for Foodborne Disease Surveillance"/>
            <person name="Tarr C.L."/>
            <person name="Trees E."/>
            <person name="Katz L.S."/>
            <person name="Carleton-Romer H.A."/>
            <person name="Stroika S."/>
            <person name="Kucerova Z."/>
            <person name="Roache K.F."/>
            <person name="Sabol A.L."/>
            <person name="Besser J."/>
            <person name="Gerner-Smidt P."/>
        </authorList>
    </citation>
    <scope>NUCLEOTIDE SEQUENCE [LARGE SCALE GENOMIC DNA]</scope>
    <source>
        <strain evidence="2">PNUSAS059688</strain>
    </source>
</reference>
<protein>
    <submittedName>
        <fullName evidence="2">Type VI secretion system tube protein Hcp</fullName>
    </submittedName>
</protein>
<accession>A0A3K8YI20</accession>
<dbReference type="PANTHER" id="PTHR34319">
    <property type="entry name" value="MAJOR EXPORTED PROTEIN"/>
    <property type="match status" value="1"/>
</dbReference>